<sequence length="244" mass="26021">MSGLVNDLMEISRFDAGVAELNRDEIDLAESVRRTVASRWRRGQVEMLLPGPGVLRGRVDPRRLDVVTANLVGNALRHGEPPVRLTMEVREEGQGTAWAVIRVTDSGPGIAEEAMPHIFERFYKAGTSRTRSESSGLGLAITAENVRLHGGASGRRTSPGAARCSRSSSRCTTTAPMPASAGAPGEGLADGSAAVRAHGRCRAHGVRRSPVRCHRGRCAGERHDPPTRHRRPPPSPSSSCATGS</sequence>
<dbReference type="Pfam" id="PF02518">
    <property type="entry name" value="HATPase_c"/>
    <property type="match status" value="1"/>
</dbReference>
<evidence type="ECO:0000256" key="6">
    <source>
        <dbReference type="SAM" id="MobiDB-lite"/>
    </source>
</evidence>
<dbReference type="SMART" id="SM00387">
    <property type="entry name" value="HATPase_c"/>
    <property type="match status" value="1"/>
</dbReference>
<dbReference type="SUPFAM" id="SSF55874">
    <property type="entry name" value="ATPase domain of HSP90 chaperone/DNA topoisomerase II/histidine kinase"/>
    <property type="match status" value="1"/>
</dbReference>
<dbReference type="InterPro" id="IPR036890">
    <property type="entry name" value="HATPase_C_sf"/>
</dbReference>
<feature type="region of interest" description="Disordered" evidence="6">
    <location>
        <begin position="150"/>
        <end position="191"/>
    </location>
</feature>
<comment type="catalytic activity">
    <reaction evidence="1">
        <text>ATP + protein L-histidine = ADP + protein N-phospho-L-histidine.</text>
        <dbReference type="EC" id="2.7.13.3"/>
    </reaction>
</comment>
<keyword evidence="5" id="KW-0902">Two-component regulatory system</keyword>
<proteinExistence type="predicted"/>
<dbReference type="AlphaFoldDB" id="A0AAT9HZ21"/>
<dbReference type="CDD" id="cd00075">
    <property type="entry name" value="HATPase"/>
    <property type="match status" value="1"/>
</dbReference>
<dbReference type="PANTHER" id="PTHR43547:SF2">
    <property type="entry name" value="HYBRID SIGNAL TRANSDUCTION HISTIDINE KINASE C"/>
    <property type="match status" value="1"/>
</dbReference>
<evidence type="ECO:0000313" key="8">
    <source>
        <dbReference type="EMBL" id="BFO22651.1"/>
    </source>
</evidence>
<reference evidence="8" key="2">
    <citation type="submission" date="2024-07" db="EMBL/GenBank/DDBJ databases">
        <title>Streptomyces haneummycinica sp. nov., a new antibiotic-producing actinobacterium isolated from marine sediment.</title>
        <authorList>
            <person name="Uemura M."/>
            <person name="Hamada M."/>
            <person name="Hirano S."/>
            <person name="Kobayashi K."/>
            <person name="Ohshiro T."/>
            <person name="Kobayashi T."/>
            <person name="Terahara T."/>
        </authorList>
    </citation>
    <scope>NUCLEOTIDE SEQUENCE</scope>
    <source>
        <strain evidence="8">KM77-8</strain>
    </source>
</reference>
<reference evidence="8" key="1">
    <citation type="submission" date="2024-06" db="EMBL/GenBank/DDBJ databases">
        <authorList>
            <consortium name="consrtm"/>
            <person name="Uemura M."/>
            <person name="Terahara T."/>
        </authorList>
    </citation>
    <scope>NUCLEOTIDE SEQUENCE</scope>
    <source>
        <strain evidence="8">KM77-8</strain>
    </source>
</reference>
<organism evidence="8">
    <name type="scientific">Streptomyces haneummycinicus</name>
    <dbReference type="NCBI Taxonomy" id="3074435"/>
    <lineage>
        <taxon>Bacteria</taxon>
        <taxon>Bacillati</taxon>
        <taxon>Actinomycetota</taxon>
        <taxon>Actinomycetes</taxon>
        <taxon>Kitasatosporales</taxon>
        <taxon>Streptomycetaceae</taxon>
        <taxon>Streptomyces</taxon>
    </lineage>
</organism>
<evidence type="ECO:0000256" key="3">
    <source>
        <dbReference type="ARBA" id="ARBA00022553"/>
    </source>
</evidence>
<dbReference type="InterPro" id="IPR005467">
    <property type="entry name" value="His_kinase_dom"/>
</dbReference>
<dbReference type="GO" id="GO:0000155">
    <property type="term" value="F:phosphorelay sensor kinase activity"/>
    <property type="evidence" value="ECO:0007669"/>
    <property type="project" value="TreeGrafter"/>
</dbReference>
<dbReference type="EC" id="2.7.13.3" evidence="2"/>
<evidence type="ECO:0000256" key="1">
    <source>
        <dbReference type="ARBA" id="ARBA00000085"/>
    </source>
</evidence>
<evidence type="ECO:0000256" key="5">
    <source>
        <dbReference type="ARBA" id="ARBA00023012"/>
    </source>
</evidence>
<dbReference type="InterPro" id="IPR004358">
    <property type="entry name" value="Sig_transdc_His_kin-like_C"/>
</dbReference>
<dbReference type="PROSITE" id="PS50109">
    <property type="entry name" value="HIS_KIN"/>
    <property type="match status" value="1"/>
</dbReference>
<protein>
    <recommendedName>
        <fullName evidence="2">histidine kinase</fullName>
        <ecNumber evidence="2">2.7.13.3</ecNumber>
    </recommendedName>
</protein>
<name>A0AAT9HZ21_9ACTN</name>
<evidence type="ECO:0000256" key="2">
    <source>
        <dbReference type="ARBA" id="ARBA00012438"/>
    </source>
</evidence>
<dbReference type="Gene3D" id="3.30.565.10">
    <property type="entry name" value="Histidine kinase-like ATPase, C-terminal domain"/>
    <property type="match status" value="1"/>
</dbReference>
<accession>A0AAT9HZ21</accession>
<gene>
    <name evidence="8" type="ORF">SHKM778_90390</name>
</gene>
<feature type="region of interest" description="Disordered" evidence="6">
    <location>
        <begin position="216"/>
        <end position="244"/>
    </location>
</feature>
<evidence type="ECO:0000256" key="4">
    <source>
        <dbReference type="ARBA" id="ARBA00022777"/>
    </source>
</evidence>
<keyword evidence="3" id="KW-0597">Phosphoprotein</keyword>
<feature type="domain" description="Histidine kinase" evidence="7">
    <location>
        <begin position="1"/>
        <end position="179"/>
    </location>
</feature>
<feature type="compositionally biased region" description="Basic and acidic residues" evidence="6">
    <location>
        <begin position="218"/>
        <end position="227"/>
    </location>
</feature>
<dbReference type="EMBL" id="AP035768">
    <property type="protein sequence ID" value="BFO22651.1"/>
    <property type="molecule type" value="Genomic_DNA"/>
</dbReference>
<dbReference type="PRINTS" id="PR00344">
    <property type="entry name" value="BCTRLSENSOR"/>
</dbReference>
<keyword evidence="4" id="KW-0808">Transferase</keyword>
<evidence type="ECO:0000259" key="7">
    <source>
        <dbReference type="PROSITE" id="PS50109"/>
    </source>
</evidence>
<keyword evidence="4" id="KW-0418">Kinase</keyword>
<dbReference type="InterPro" id="IPR003594">
    <property type="entry name" value="HATPase_dom"/>
</dbReference>
<feature type="compositionally biased region" description="Low complexity" evidence="6">
    <location>
        <begin position="161"/>
        <end position="175"/>
    </location>
</feature>
<dbReference type="PANTHER" id="PTHR43547">
    <property type="entry name" value="TWO-COMPONENT HISTIDINE KINASE"/>
    <property type="match status" value="1"/>
</dbReference>